<feature type="transmembrane region" description="Helical" evidence="1">
    <location>
        <begin position="165"/>
        <end position="185"/>
    </location>
</feature>
<dbReference type="Pfam" id="PF10011">
    <property type="entry name" value="DUF2254"/>
    <property type="match status" value="1"/>
</dbReference>
<evidence type="ECO:0000256" key="1">
    <source>
        <dbReference type="SAM" id="Phobius"/>
    </source>
</evidence>
<reference evidence="2 3" key="1">
    <citation type="submission" date="2019-09" db="EMBL/GenBank/DDBJ databases">
        <title>The complete genome of Methanoplanus sp. FWC-SCC4.</title>
        <authorList>
            <person name="Chen S.-C."/>
            <person name="Zhou Y.-Z."/>
            <person name="Lai M.-C."/>
        </authorList>
    </citation>
    <scope>NUCLEOTIDE SEQUENCE [LARGE SCALE GENOMIC DNA]</scope>
    <source>
        <strain evidence="2 3">FWC-SCC4</strain>
    </source>
</reference>
<feature type="transmembrane region" description="Helical" evidence="1">
    <location>
        <begin position="36"/>
        <end position="56"/>
    </location>
</feature>
<protein>
    <submittedName>
        <fullName evidence="2">DUF2254 domain-containing protein</fullName>
    </submittedName>
</protein>
<keyword evidence="3" id="KW-1185">Reference proteome</keyword>
<evidence type="ECO:0000313" key="3">
    <source>
        <dbReference type="Proteomes" id="UP001301797"/>
    </source>
</evidence>
<evidence type="ECO:0000313" key="2">
    <source>
        <dbReference type="EMBL" id="WOF16879.1"/>
    </source>
</evidence>
<proteinExistence type="predicted"/>
<accession>A0AA97FER7</accession>
<dbReference type="InterPro" id="IPR018723">
    <property type="entry name" value="DUF2254_membrane"/>
</dbReference>
<name>A0AA97FER7_9EURY</name>
<sequence>MEAGQGELDKYINEISAFFSGYRSLLKSWMTCSLKYAVLFVFVGALVFLIFGVTGFSQTNIDNARYMLSALVQGQAAIISIVITLTLVAVQLSAGSYSPRVIDIMKKNPDMWILLFIYAVLICYGLFILKSLEISFYEISVGTGVFSYGTVNSSPAFLGLSFEELVYFAYVSGVFSVFALIPYMLSTISLLKPETIIEKLADEINESNILNENKSPFQPVFDIIHSAIAKYDITTTRAGLNAVEKRVEAIMNQAGENRSNEISKIFCSYLERCAVAAINNDDEEIVGFLAHTAGNFGVFAAERGFEDAISNLSDVLQNIGVKSADKGLKDATLKVITTIRIVGLESAKKEFKNSTAELLLALENISESTYLCLAEVTNRIILSIGKIGMLSIAKTLTLAASEVVFALENIAIKSIENENEDATSNAIYILKIIGEISAKEGLEDETSDVINALRNIGESSGKMGFELGTTNAVLSILEIYEKTTNEKDLSKVPTLVSNAFAYIHEMTTGLKLEKTELIVKYVIANVSHKTAQKELEYTTSKAVNALLKISITSRKISENIYNYYIFAEFLAKMRASTGEIVQDAIDKYESEISENEKKSFSLFILIYENEYEMLTKYNL</sequence>
<keyword evidence="1" id="KW-0812">Transmembrane</keyword>
<feature type="transmembrane region" description="Helical" evidence="1">
    <location>
        <begin position="111"/>
        <end position="129"/>
    </location>
</feature>
<feature type="transmembrane region" description="Helical" evidence="1">
    <location>
        <begin position="68"/>
        <end position="90"/>
    </location>
</feature>
<organism evidence="2 3">
    <name type="scientific">Methanochimaera problematica</name>
    <dbReference type="NCBI Taxonomy" id="2609417"/>
    <lineage>
        <taxon>Archaea</taxon>
        <taxon>Methanobacteriati</taxon>
        <taxon>Methanobacteriota</taxon>
        <taxon>Stenosarchaea group</taxon>
        <taxon>Methanomicrobia</taxon>
        <taxon>Methanomicrobiales</taxon>
        <taxon>Methanomicrobiaceae</taxon>
        <taxon>Methanochimaera</taxon>
    </lineage>
</organism>
<dbReference type="Proteomes" id="UP001301797">
    <property type="component" value="Chromosome"/>
</dbReference>
<dbReference type="KEGG" id="mefw:F1737_09360"/>
<keyword evidence="1" id="KW-1133">Transmembrane helix</keyword>
<dbReference type="AlphaFoldDB" id="A0AA97FER7"/>
<gene>
    <name evidence="2" type="ORF">F1737_09360</name>
</gene>
<dbReference type="EMBL" id="CP043875">
    <property type="protein sequence ID" value="WOF16879.1"/>
    <property type="molecule type" value="Genomic_DNA"/>
</dbReference>
<keyword evidence="1" id="KW-0472">Membrane</keyword>